<dbReference type="SUPFAM" id="SSF47336">
    <property type="entry name" value="ACP-like"/>
    <property type="match status" value="4"/>
</dbReference>
<dbReference type="FunFam" id="3.40.50.980:FF:000002">
    <property type="entry name" value="Enterobactin synthetase component F"/>
    <property type="match status" value="1"/>
</dbReference>
<evidence type="ECO:0000256" key="5">
    <source>
        <dbReference type="ARBA" id="ARBA00022598"/>
    </source>
</evidence>
<keyword evidence="3" id="KW-0596">Phosphopantetheine</keyword>
<dbReference type="CDD" id="cd12116">
    <property type="entry name" value="A_NRPS_Ta1_like"/>
    <property type="match status" value="1"/>
</dbReference>
<dbReference type="GO" id="GO:0031177">
    <property type="term" value="F:phosphopantetheine binding"/>
    <property type="evidence" value="ECO:0007669"/>
    <property type="project" value="InterPro"/>
</dbReference>
<feature type="domain" description="Carrier" evidence="6">
    <location>
        <begin position="3586"/>
        <end position="3661"/>
    </location>
</feature>
<dbReference type="InterPro" id="IPR006162">
    <property type="entry name" value="Ppantetheine_attach_site"/>
</dbReference>
<dbReference type="SMART" id="SM00823">
    <property type="entry name" value="PKS_PP"/>
    <property type="match status" value="4"/>
</dbReference>
<dbReference type="PANTHER" id="PTHR45398:SF1">
    <property type="entry name" value="ENZYME, PUTATIVE (JCVI)-RELATED"/>
    <property type="match status" value="1"/>
</dbReference>
<dbReference type="PROSITE" id="PS50075">
    <property type="entry name" value="CARRIER"/>
    <property type="match status" value="4"/>
</dbReference>
<gene>
    <name evidence="7" type="ORF">PCL1606_20870</name>
</gene>
<dbReference type="Pfam" id="PF13193">
    <property type="entry name" value="AMP-binding_C"/>
    <property type="match status" value="4"/>
</dbReference>
<evidence type="ECO:0000313" key="7">
    <source>
        <dbReference type="EMBL" id="AKA23540.1"/>
    </source>
</evidence>
<evidence type="ECO:0000256" key="3">
    <source>
        <dbReference type="ARBA" id="ARBA00022450"/>
    </source>
</evidence>
<dbReference type="InterPro" id="IPR010071">
    <property type="entry name" value="AA_adenyl_dom"/>
</dbReference>
<reference evidence="7 8" key="1">
    <citation type="journal article" date="2015" name="Mol. Plant Microbe Interact.">
        <title>Comparative Genomic Analysis of Pseudomonas chlororaphis PCL1606 Reveals New Insight into Antifungal Compounds Involved in Biocontrol.</title>
        <authorList>
            <person name="Calderon C.E."/>
            <person name="Ramos C."/>
            <person name="de Vicente A."/>
            <person name="Cazorla F.M."/>
        </authorList>
    </citation>
    <scope>NUCLEOTIDE SEQUENCE [LARGE SCALE GENOMIC DNA]</scope>
    <source>
        <strain evidence="7 8">PCL1606</strain>
    </source>
</reference>
<dbReference type="GO" id="GO:0072330">
    <property type="term" value="P:monocarboxylic acid biosynthetic process"/>
    <property type="evidence" value="ECO:0007669"/>
    <property type="project" value="UniProtKB-ARBA"/>
</dbReference>
<dbReference type="Proteomes" id="UP000032748">
    <property type="component" value="Chromosome"/>
</dbReference>
<dbReference type="PROSITE" id="PS00012">
    <property type="entry name" value="PHOSPHOPANTETHEINE"/>
    <property type="match status" value="3"/>
</dbReference>
<dbReference type="FunFam" id="1.10.1200.10:FF:000016">
    <property type="entry name" value="Non-ribosomal peptide synthase"/>
    <property type="match status" value="1"/>
</dbReference>
<feature type="domain" description="Carrier" evidence="6">
    <location>
        <begin position="2543"/>
        <end position="2618"/>
    </location>
</feature>
<dbReference type="FunFam" id="3.30.559.10:FF:000012">
    <property type="entry name" value="Non-ribosomal peptide synthetase"/>
    <property type="match status" value="3"/>
</dbReference>
<feature type="domain" description="Carrier" evidence="6">
    <location>
        <begin position="1014"/>
        <end position="1088"/>
    </location>
</feature>
<dbReference type="EMBL" id="CP011110">
    <property type="protein sequence ID" value="AKA23540.1"/>
    <property type="molecule type" value="Genomic_DNA"/>
</dbReference>
<evidence type="ECO:0000256" key="4">
    <source>
        <dbReference type="ARBA" id="ARBA00022553"/>
    </source>
</evidence>
<evidence type="ECO:0000313" key="8">
    <source>
        <dbReference type="Proteomes" id="UP000032748"/>
    </source>
</evidence>
<comment type="similarity">
    <text evidence="2">Belongs to the ATP-dependent AMP-binding enzyme family.</text>
</comment>
<dbReference type="RefSeq" id="WP_045882090.1">
    <property type="nucleotide sequence ID" value="NZ_CP011110.1"/>
</dbReference>
<dbReference type="CDD" id="cd19543">
    <property type="entry name" value="DCL_NRPS"/>
    <property type="match status" value="1"/>
</dbReference>
<keyword evidence="5" id="KW-0436">Ligase</keyword>
<dbReference type="CDD" id="cd17649">
    <property type="entry name" value="A_NRPS_PvdJ-like"/>
    <property type="match status" value="2"/>
</dbReference>
<dbReference type="FunFam" id="3.30.559.30:FF:000001">
    <property type="entry name" value="Non-ribosomal peptide synthetase"/>
    <property type="match status" value="2"/>
</dbReference>
<dbReference type="NCBIfam" id="TIGR01720">
    <property type="entry name" value="NRPS-para261"/>
    <property type="match status" value="1"/>
</dbReference>
<feature type="domain" description="Carrier" evidence="6">
    <location>
        <begin position="4646"/>
        <end position="4721"/>
    </location>
</feature>
<evidence type="ECO:0000256" key="1">
    <source>
        <dbReference type="ARBA" id="ARBA00001957"/>
    </source>
</evidence>
<dbReference type="NCBIfam" id="TIGR01733">
    <property type="entry name" value="AA-adenyl-dom"/>
    <property type="match status" value="4"/>
</dbReference>
<dbReference type="InterPro" id="IPR025110">
    <property type="entry name" value="AMP-bd_C"/>
</dbReference>
<dbReference type="InterPro" id="IPR010060">
    <property type="entry name" value="NRPS_synth"/>
</dbReference>
<dbReference type="InterPro" id="IPR020845">
    <property type="entry name" value="AMP-binding_CS"/>
</dbReference>
<dbReference type="InterPro" id="IPR000873">
    <property type="entry name" value="AMP-dep_synth/lig_dom"/>
</dbReference>
<accession>A0A0D5XXJ3</accession>
<dbReference type="Pfam" id="PF00501">
    <property type="entry name" value="AMP-binding"/>
    <property type="match status" value="4"/>
</dbReference>
<dbReference type="FunFam" id="1.10.1200.10:FF:000005">
    <property type="entry name" value="Nonribosomal peptide synthetase 1"/>
    <property type="match status" value="3"/>
</dbReference>
<comment type="cofactor">
    <cofactor evidence="1">
        <name>pantetheine 4'-phosphate</name>
        <dbReference type="ChEBI" id="CHEBI:47942"/>
    </cofactor>
</comment>
<dbReference type="PANTHER" id="PTHR45398">
    <property type="match status" value="1"/>
</dbReference>
<keyword evidence="4" id="KW-0597">Phosphoprotein</keyword>
<dbReference type="CDD" id="cd19534">
    <property type="entry name" value="E_NRPS"/>
    <property type="match status" value="1"/>
</dbReference>
<dbReference type="InterPro" id="IPR020806">
    <property type="entry name" value="PKS_PP-bd"/>
</dbReference>
<evidence type="ECO:0000259" key="6">
    <source>
        <dbReference type="PROSITE" id="PS50075"/>
    </source>
</evidence>
<protein>
    <submittedName>
        <fullName evidence="7">Peptide synthase</fullName>
    </submittedName>
</protein>
<dbReference type="Gene3D" id="2.30.38.10">
    <property type="entry name" value="Luciferase, Domain 3"/>
    <property type="match status" value="4"/>
</dbReference>
<name>A0A0D5XXJ3_9PSED</name>
<evidence type="ECO:0000256" key="2">
    <source>
        <dbReference type="ARBA" id="ARBA00006432"/>
    </source>
</evidence>
<dbReference type="CDD" id="cd17646">
    <property type="entry name" value="A_NRPS_AB3403-like"/>
    <property type="match status" value="1"/>
</dbReference>
<dbReference type="Gene3D" id="3.30.559.10">
    <property type="entry name" value="Chloramphenicol acetyltransferase-like domain"/>
    <property type="match status" value="5"/>
</dbReference>
<proteinExistence type="inferred from homology"/>
<dbReference type="FunFam" id="3.40.50.12780:FF:000012">
    <property type="entry name" value="Non-ribosomal peptide synthetase"/>
    <property type="match status" value="2"/>
</dbReference>
<dbReference type="FunFam" id="3.30.300.30:FF:000010">
    <property type="entry name" value="Enterobactin synthetase component F"/>
    <property type="match status" value="4"/>
</dbReference>
<dbReference type="FunFam" id="3.40.50.980:FF:000001">
    <property type="entry name" value="Non-ribosomal peptide synthetase"/>
    <property type="match status" value="4"/>
</dbReference>
<dbReference type="PROSITE" id="PS00455">
    <property type="entry name" value="AMP_BINDING"/>
    <property type="match status" value="4"/>
</dbReference>
<dbReference type="InterPro" id="IPR023213">
    <property type="entry name" value="CAT-like_dom_sf"/>
</dbReference>
<dbReference type="KEGG" id="pcz:PCL1606_20870"/>
<dbReference type="Gene3D" id="3.30.300.30">
    <property type="match status" value="4"/>
</dbReference>
<dbReference type="GO" id="GO:0043041">
    <property type="term" value="P:amino acid activation for nonribosomal peptide biosynthetic process"/>
    <property type="evidence" value="ECO:0007669"/>
    <property type="project" value="UniProtKB-ARBA"/>
</dbReference>
<dbReference type="InterPro" id="IPR045851">
    <property type="entry name" value="AMP-bd_C_sf"/>
</dbReference>
<dbReference type="GO" id="GO:0016874">
    <property type="term" value="F:ligase activity"/>
    <property type="evidence" value="ECO:0007669"/>
    <property type="project" value="UniProtKB-KW"/>
</dbReference>
<sequence length="4741" mass="521384">MNAEKSLKLASRFIELPLEKRRLFLDGLRAENIDFSLFPIPAGIAADDRQALSYAQRRMWFLWQMDPHSGAYNLPGAVRLRGALNLMALEQAFASLVARHETLRTVFKRHPDERLEQMAVEVAVPVQVQDLSALAPDAREQAVAAEAQRQSLLPFDLGTGPLLRVTLLKLAAEEHVLLLTLHHIVSDGWSMNVLIDEFVRCYDAHEQQQTPQLPALPIQYSDYALWQRRWLEAGEQARQLEYWQAQLGDEHPVLELPTDHPRPAMPSYRGTRYDFAIEPALAEQLRACARQHNVTLFMLLLGAFNVLLHRYTGQGDLRVGVPIANRNRAEVEGLIGFFVNTQVLRTRLDGQTRVDALLQQVKEAALGAQAHQDLPFEQLVEALKLERSLSHTPLFQVMYNHQPQVADIAAVSTASGLELGLVEWQSRTTQFDLTLDTFEKSGRLQAALTYANDLFDAATIERMAQHWTRLLQAMVADGTQRIGELPMLAAAERQQLVEEWNRTEARYPVERCIHQLIEEQAQRTPQAPALVFAEQELSYAQLDARANQLARLLREQGVGPDVLVGICVERSIEMVVGLLAILKAGGAYVPLDPEYPLERLAYMIEDSGIGLLLTQSALLPLLPGDAVKTLVLDQDQDWLDGYSEAPLAPSAQPQNLAYVIYTSGSTGKPKGAGNSHAALVNRLCWMQQAYGLDASDSVLQKTPFSFDVSVWEFFWPLLAGARLVVAAPGAHREPARLIDTIVQHRISTLHFVPSMLQAFIHEPGVQACTCLKRIVCSGEALPLDAQQQVFAKLPQAGLYNLYGPTEAAIDVTHWTCVDEGAQSVPIGRPIANLRTYVLDAELSPVPAGVAGELYLGGAGLARSYHRRPGLTAERFVTSPFEAGARLYRTGDRVRQRADGVIEYLGRLDHQVKLRGLRIELGEIETRLQQHPLVREAVVLVQGGKHLVGYLVLEDAEPAADWQQPLKAWLLGSLPEYMVPTYLMPLAKLPVTANGKLDRKALPLPEAAAQQAFVAPEDAMQKALAAIWGDVLGIEQVGLEDNFFELGGDSIISIQVVSRARQAGIRLSPRDLFQYQTVRSLALAAVFESQGAIDQGPVSGEAILTPAQQYFFEQAIAERGHWNQSLLLTPRQALQAPWLEGALTAVLNHHDALRLRFVQGAAGWQQNHAAPLQESGLWQRQAESSEALAALCDEAQRSLHLENGPLLRAVLVELADGSQRLLLAIHHLVVDGVSWRILLEDLQRAYEQLAAGQAPALPAKTSAYQAWAAQLQAQAGQLAGQLPYWQAQQQGGLDLPCDNPQGGLHNRLERKIESRLDRELTRQLLQSAPAAYRTQVNDLLLTALARVLCRWSGQQAALIQLEGHGREELAADLDLSRTVGWFTSLFPVRLQPHAEWPQAIKAIKEQLRGVPDKGLGYGLLRYLGEPGGRELLQALPAPRITFNYLGQFDRQFDDAALWAPAVESSGRAQDPEAPLANWLTLEGQVYGGELALQWGFSREMFADATVQRLADAYVAELKALIEHCCAAPAGQATPSDFPLARLDQAQLDALVPDSGAIEDLYPLSPMQQGMLFHTLYEPQAEAYINQLRLDIQGDLDLQAFGRAWQAALNRHAILRSSFHWLGLAVAHQVVHRQVDLQLQVIDDRDADLDGLAHAERERGFELGTAPLLRLHLVRRGDAAWHLIYTSHHILMDGWSNAQLLAEVLQDYAGQAPGQSLSKPLSQPLSKPLSQPLSKYRDYLGWLQQQSSAAGEQFWKAALAPLQTPTLLAEALRPPVAGSGSAEHHVALDAAATQGLADFARQHKVTLNTLVQAAWGLLLQRYTGQDGVAFGATVSGRSAAVPGIEQQLGLFINTLPLVCAPAPDQPLAQWLVALQALNLSMREYEHVPLYDIQGWAGQQGTALFDSLLVFENFPVAEALKGGAPAGLSFGALHNHERTHYPLTLGIELGSGLRLEFSYDLARFDRAQVERLSADLVHLLAQMVAQPQAPLGELRLLDDADAAALLAASRPPLPALRSEAPADRQLVHQRFAAQAAATPEALALQAGEQRLSYGQLNALANRLAHRLLEQGVAPGQRVGLAMGRGPQLIVSLLAVLKSGAAYVPLDPKYPAERLAYMIEDSRLDLLLCATGLLPDLALPGSLPRLDLGDLPLELAAYADSDPQNRATACDLAYVIYTSGSTGQPKGVAIDHRALGEYCQGAAAYSQLTADDRVLQFATVSFDGFVEQCYPPLCVGAALVMRGDEPWDVGQLADEVVRRGVTLADLPAAYWYLLARECAIDATRSLGRLRQVHVGGEAMSVEGLRLWHEAGLGHVRLLNTYGPTEATVVSSVHECRLEDASDAFGVPIGRAIDGRALYVLDSAGQLLPGGGVGELCIGAGAGLAQGYFDRPALTAERFLPDPFAAEPGARLYRSGDLARYHGADLEYVGRIDHQVKIRGFRIEMGEIEACLQALEAVREAAVIAQEGAAGAQLVAYVVASDPAQATPALQAAYREGLRAALASSLPDYMLPSHVLLLERLPLNSNGKLDRKALPKPELAPRDQAFVAPQTELQRQLATIWEAVLQNAPIGLDDHFFERGGHSLLATQVISRVRHELHLEVPLRSLFEQPTLGAFAAACSTVQGSGTPPMQALQRGRPLALSYAQERQWFLWQLDPESAAYHVPGALRLQGRLDLAALQRSFDTLVARHESLRTRLWQDGEQTWQVIEAAGPFELCLGEADEARLESLVDEAIARPFDLEQGPLLRVTLLRLSEEEHVLVLVQHHIVSDGWSMQIMVDELMQLYAAYSQGQEPALPALPIQYADYAQWQRQWMEAGEKARQLDYWQGLLGGEQPVLELPLDRPRPALQSYRGARLDLTLDPALAAELKDLAQQHGVTLFMLLLASFQTLLYRYSGQLDIRVGVPIANRNRVETERLLGFFVNTQVLKADIEPQTTFAGLLQQVRQRALEAQAHQDLPFEQLVEALQPERSLSHNPLFQVMFNHQSQAHAARQLPGLALHGLAWSSHTAQFDLNLDTQETAEGLWASLTYATDLFDAATAERLLQHWQNLLRAVVGQASARLDDLALLSAAQRRQLLQDWNATATAYPREQGVHQLFEAQALARPEAIALRCNGEALTYAELNRRANRLAHRLLDAGVGPDVLVAVALERSVAMVVGLLATLKAGGAYVPLDPQYPAERLAFMLEDSHARVVLTQSHLRARLHLPSGPRVLLVDEPAVDAVFSADNPCVALAPEHLAYVIYTSGSTGKPKGVMVRHQALSSFASGMAGTLEIAADARMLSLTTFSFDIFALELYVPLTVGATVILGDQALAQDPQAILDLAQAHGASVVQATPATWRMLLDSERRDALRGVTCLCGGEALPGDLAQRLLDLQGRVWNLYGPTETTIWSAAHRLSDARPFVGRPIANTGLFILSADLAPCPPGAAGELLIGGVGLARGYHGRAALTAERFVPDPFSSSGERLYRTGDLARYRADGVVEYIGRVDHQVKVRGFRIELGEIESALREQAEVREAAVLAENDRLIAYLVTHEPLAEAQQAGLRERLKAALRETLPDYMVPAYLLFLERMPLTPNGKLDRKALPKPDASLLRKRHVAPVSAREQQVAAIWAEVLEIAQVGLEDHFFELGGHSLLATRVVSRVRQALGLEVALKALFEHPVLGDFVQALGDAASEVPAIFQADRALPLPLSYAQERQWFLWRLDPQSAAYHIPSALRLKGRLDLSALQRSFDALVARHESLRTHLHQDGERIVQVIRPRASLEIALASTDEASLQARVVAEISRPFDLQQGPLLRVTLLRLSEDEHVLVLVQHHIVSDGWSMQVMVEELVRLYGAYSQGQDPVLPALPIQYADYAVWQRQWMEAGEKQRQLDYWLKQLGGAQPVLELPFDHPRPALPSHRGARLDLTLDTSLLAGLQALAQAEGVTLFMLLLASFQGLLHRYSGQEDIRVGVPIANRNRVETERLIGFFVNTQVLKAEIDGQTTVAQLLQQVKQRALEAQAHQDLPFEQLVEALQPERSLSLSPLFQVLFNHRVTLADSQWRAVPQLDIDVVTWDEGVAQFDLALDIEEAPAELRASLSYATDLFEAATIERMARHWQNLLRAMVADRRQSIGQVVLLDAEEQQQILDLWDRTDSGFPSQRLVHELVADRARENPEAVAVIFGEQQLTYGELESRANRLARALIARGVGPEVRVAIAMPRSAEIMVAFLAVLKAGGVYVPLDVEYPRDRLLYMMQDSRARLLLTHSAVLQQLPIAEGLSTLAVDRAEEWADYSDTTPEVALDGDNLAYVIYTSGSTGMPKGVAVSHGPLVAHIIATGERYEMTAADCELHFMSFAFDGSHEGWMHPLINGARVLIRDDSLWLPEYTYAQMKRHGVTVGVFPPVYLQQLAEHAERDGNPPAVRVYCFGGDAVAQSSYDLAWKALRPTYLFNGYGPTETVVTPLLWKARKGDPCGAAYAPIGELLGNRSGYVLDAQLNLQPIGVAGELYLGGEGVARGYLERPAMTAERFVPDPFGKPGSRAYRSGDLTRGRPDGVVDYLGRVDHQVKVRGFRIELGEIEARLREQDSVREAVVVAQDGPSGKQLVGYIVALDPSVAADTSAQAACRENLRRALKARLPDYMVPAHLMFLEQMPLTPNGKLDRKGLPQPDASLLQQEYVAPESELEQQIAAIWAEVLRLPRVGRNDHFFELGGHSLLATQITSRVQAELGLEVPLAALFQTESLQAYAQAAGACRSGSAEDFDDLRQFMSELEAI</sequence>
<dbReference type="CDD" id="cd19531">
    <property type="entry name" value="LCL_NRPS-like"/>
    <property type="match status" value="3"/>
</dbReference>
<dbReference type="InterPro" id="IPR001242">
    <property type="entry name" value="Condensation_dom"/>
</dbReference>
<dbReference type="SUPFAM" id="SSF56801">
    <property type="entry name" value="Acetyl-CoA synthetase-like"/>
    <property type="match status" value="4"/>
</dbReference>
<dbReference type="InterPro" id="IPR009081">
    <property type="entry name" value="PP-bd_ACP"/>
</dbReference>
<dbReference type="FunFam" id="2.30.38.10:FF:000001">
    <property type="entry name" value="Non-ribosomal peptide synthetase PvdI"/>
    <property type="match status" value="3"/>
</dbReference>
<dbReference type="Gene3D" id="1.10.1200.10">
    <property type="entry name" value="ACP-like"/>
    <property type="match status" value="4"/>
</dbReference>
<dbReference type="OrthoDB" id="9757559at2"/>
<dbReference type="InterPro" id="IPR036736">
    <property type="entry name" value="ACP-like_sf"/>
</dbReference>
<dbReference type="PATRIC" id="fig|587753.10.peg.2088"/>
<dbReference type="Gene3D" id="3.40.50.980">
    <property type="match status" value="8"/>
</dbReference>
<dbReference type="NCBIfam" id="NF003417">
    <property type="entry name" value="PRK04813.1"/>
    <property type="match status" value="4"/>
</dbReference>
<dbReference type="Pfam" id="PF00550">
    <property type="entry name" value="PP-binding"/>
    <property type="match status" value="4"/>
</dbReference>
<dbReference type="GO" id="GO:0044550">
    <property type="term" value="P:secondary metabolite biosynthetic process"/>
    <property type="evidence" value="ECO:0007669"/>
    <property type="project" value="UniProtKB-ARBA"/>
</dbReference>
<organism evidence="7 8">
    <name type="scientific">Pseudomonas chlororaphis</name>
    <dbReference type="NCBI Taxonomy" id="587753"/>
    <lineage>
        <taxon>Bacteria</taxon>
        <taxon>Pseudomonadati</taxon>
        <taxon>Pseudomonadota</taxon>
        <taxon>Gammaproteobacteria</taxon>
        <taxon>Pseudomonadales</taxon>
        <taxon>Pseudomonadaceae</taxon>
        <taxon>Pseudomonas</taxon>
    </lineage>
</organism>
<dbReference type="SUPFAM" id="SSF52777">
    <property type="entry name" value="CoA-dependent acyltransferases"/>
    <property type="match status" value="10"/>
</dbReference>
<dbReference type="Gene3D" id="3.30.559.30">
    <property type="entry name" value="Nonribosomal peptide synthetase, condensation domain"/>
    <property type="match status" value="5"/>
</dbReference>
<dbReference type="Pfam" id="PF00668">
    <property type="entry name" value="Condensation"/>
    <property type="match status" value="5"/>
</dbReference>
<dbReference type="NCBIfam" id="NF004282">
    <property type="entry name" value="PRK05691.1"/>
    <property type="match status" value="6"/>
</dbReference>